<evidence type="ECO:0000313" key="2">
    <source>
        <dbReference type="EMBL" id="CAI6353881.1"/>
    </source>
</evidence>
<keyword evidence="3" id="KW-1185">Reference proteome</keyword>
<comment type="caution">
    <text evidence="2">The sequence shown here is derived from an EMBL/GenBank/DDBJ whole genome shotgun (WGS) entry which is preliminary data.</text>
</comment>
<dbReference type="InterPro" id="IPR057191">
    <property type="entry name" value="DUF7869"/>
</dbReference>
<dbReference type="Proteomes" id="UP001160148">
    <property type="component" value="Unassembled WGS sequence"/>
</dbReference>
<protein>
    <recommendedName>
        <fullName evidence="1">DUF7869 domain-containing protein</fullName>
    </recommendedName>
</protein>
<reference evidence="2 3" key="1">
    <citation type="submission" date="2023-01" db="EMBL/GenBank/DDBJ databases">
        <authorList>
            <person name="Whitehead M."/>
        </authorList>
    </citation>
    <scope>NUCLEOTIDE SEQUENCE [LARGE SCALE GENOMIC DNA]</scope>
</reference>
<name>A0AAV0WDC5_9HEMI</name>
<organism evidence="2 3">
    <name type="scientific">Macrosiphum euphorbiae</name>
    <name type="common">potato aphid</name>
    <dbReference type="NCBI Taxonomy" id="13131"/>
    <lineage>
        <taxon>Eukaryota</taxon>
        <taxon>Metazoa</taxon>
        <taxon>Ecdysozoa</taxon>
        <taxon>Arthropoda</taxon>
        <taxon>Hexapoda</taxon>
        <taxon>Insecta</taxon>
        <taxon>Pterygota</taxon>
        <taxon>Neoptera</taxon>
        <taxon>Paraneoptera</taxon>
        <taxon>Hemiptera</taxon>
        <taxon>Sternorrhyncha</taxon>
        <taxon>Aphidomorpha</taxon>
        <taxon>Aphidoidea</taxon>
        <taxon>Aphididae</taxon>
        <taxon>Macrosiphini</taxon>
        <taxon>Macrosiphum</taxon>
    </lineage>
</organism>
<sequence length="693" mass="80818">MNAEDINAALSEDSFNFSEIDDYIIDPDFILCECSAENNDLHGIHPLISSDSEHDENLQECMVVGSAYVQDGFENEDEVSVENDEQGCSTFNGKKRVATPSVWERNIVKAKRAKGEGVVSLRGKIVQKRTTGVDCKCKSECFKQFTDEQKQLTINMFNNISNKEKQDTFLGGLIITNNVARHRPVNNSKQPRSLTCKYKIRFDGIDEKVVCKKAFCSLFGIGKSRVERIIQKVKKNIPSPVDLRGKHKNRPNKLSDHILFKIKTHILSFPRYISHYSRHDNENKRFLSPELSISKLYSLYLEKYEFDVFEKLKKGEKVKPTVKYEFFSQYFNKNFNLSFGHPKTDTCQTCDHLQNMINAELDIELKSNLIEEKQQHIEKASTFYTDLKNLSKESRLNDSIEVLSFDYQQNMPLPHIPCGDVFYKRQLWSYNFCVYSGKLRQGYFFMYDETIGKKGQNEVISLIDYYLKNLLSQGVKQLYIFSDNCSSQNKNMALFQYFYTIIQSNAFGLEKITHRYPEPGHSFLPCDRCFGLIEKNKRKMERVFIPQTYQNMVKETSSDKFNVINITQNDIYNFSEYLKPNFKKYITSSHKERFTIVAYRLMEYVKDGLYCKTVANSTLKEHFTLQKSGTDLKYPLEHLPLLYSMKLKLKEAKLKDVQDLASKYVPSEFIWFYEQLEGDVQNNENVPTSENEY</sequence>
<evidence type="ECO:0000313" key="3">
    <source>
        <dbReference type="Proteomes" id="UP001160148"/>
    </source>
</evidence>
<dbReference type="PANTHER" id="PTHR10773:SF19">
    <property type="match status" value="1"/>
</dbReference>
<dbReference type="Pfam" id="PF25273">
    <property type="entry name" value="DUF7869"/>
    <property type="match status" value="1"/>
</dbReference>
<feature type="domain" description="DUF7869" evidence="1">
    <location>
        <begin position="453"/>
        <end position="597"/>
    </location>
</feature>
<dbReference type="PANTHER" id="PTHR10773">
    <property type="entry name" value="DNA-DIRECTED RNA POLYMERASES I, II, AND III SUBUNIT RPABC2"/>
    <property type="match status" value="1"/>
</dbReference>
<accession>A0AAV0WDC5</accession>
<evidence type="ECO:0000259" key="1">
    <source>
        <dbReference type="Pfam" id="PF25273"/>
    </source>
</evidence>
<gene>
    <name evidence="2" type="ORF">MEUPH1_LOCUS9947</name>
</gene>
<dbReference type="EMBL" id="CARXXK010000002">
    <property type="protein sequence ID" value="CAI6353881.1"/>
    <property type="molecule type" value="Genomic_DNA"/>
</dbReference>
<proteinExistence type="predicted"/>
<dbReference type="AlphaFoldDB" id="A0AAV0WDC5"/>